<evidence type="ECO:0000313" key="1">
    <source>
        <dbReference type="EMBL" id="JAG08558.1"/>
    </source>
</evidence>
<proteinExistence type="predicted"/>
<protein>
    <submittedName>
        <fullName evidence="1">Laminin subunit gamma-1</fullName>
    </submittedName>
</protein>
<sequence length="137" mass="16046">MARDLNQMGSVKKSNEDVGAVFIQKLAEEKKIFDEAQALYNSLCANVEKSKTELTAIKMERFNLEGFVQESEIRIKVYEKWERDLRDEDERAKAAIKEAEIRQKEELEARDSNNKAFIKKVVELAEEYSRFKSMIYI</sequence>
<dbReference type="AlphaFoldDB" id="A0A0A9WQ07"/>
<reference evidence="1" key="1">
    <citation type="journal article" date="2014" name="PLoS ONE">
        <title>Transcriptome-Based Identification of ABC Transporters in the Western Tarnished Plant Bug Lygus hesperus.</title>
        <authorList>
            <person name="Hull J.J."/>
            <person name="Chaney K."/>
            <person name="Geib S.M."/>
            <person name="Fabrick J.A."/>
            <person name="Brent C.S."/>
            <person name="Walsh D."/>
            <person name="Lavine L.C."/>
        </authorList>
    </citation>
    <scope>NUCLEOTIDE SEQUENCE</scope>
</reference>
<organism evidence="1">
    <name type="scientific">Lygus hesperus</name>
    <name type="common">Western plant bug</name>
    <dbReference type="NCBI Taxonomy" id="30085"/>
    <lineage>
        <taxon>Eukaryota</taxon>
        <taxon>Metazoa</taxon>
        <taxon>Ecdysozoa</taxon>
        <taxon>Arthropoda</taxon>
        <taxon>Hexapoda</taxon>
        <taxon>Insecta</taxon>
        <taxon>Pterygota</taxon>
        <taxon>Neoptera</taxon>
        <taxon>Paraneoptera</taxon>
        <taxon>Hemiptera</taxon>
        <taxon>Heteroptera</taxon>
        <taxon>Panheteroptera</taxon>
        <taxon>Cimicomorpha</taxon>
        <taxon>Miridae</taxon>
        <taxon>Mirini</taxon>
        <taxon>Lygus</taxon>
    </lineage>
</organism>
<accession>A0A0A9WQ07</accession>
<dbReference type="EMBL" id="GBHO01035046">
    <property type="protein sequence ID" value="JAG08558.1"/>
    <property type="molecule type" value="Transcribed_RNA"/>
</dbReference>
<name>A0A0A9WQ07_LYGHE</name>
<reference evidence="1" key="2">
    <citation type="submission" date="2014-07" db="EMBL/GenBank/DDBJ databases">
        <authorList>
            <person name="Hull J."/>
        </authorList>
    </citation>
    <scope>NUCLEOTIDE SEQUENCE</scope>
</reference>
<gene>
    <name evidence="1" type="primary">LAMC1</name>
    <name evidence="1" type="ORF">CM83_102934</name>
</gene>